<dbReference type="SMART" id="SM00086">
    <property type="entry name" value="PAC"/>
    <property type="match status" value="1"/>
</dbReference>
<comment type="catalytic activity">
    <reaction evidence="2">
        <text>2 GTP = 3',3'-c-di-GMP + 2 diphosphate</text>
        <dbReference type="Rhea" id="RHEA:24898"/>
        <dbReference type="ChEBI" id="CHEBI:33019"/>
        <dbReference type="ChEBI" id="CHEBI:37565"/>
        <dbReference type="ChEBI" id="CHEBI:58805"/>
        <dbReference type="EC" id="2.7.7.65"/>
    </reaction>
</comment>
<dbReference type="GO" id="GO:0052621">
    <property type="term" value="F:diguanylate cyclase activity"/>
    <property type="evidence" value="ECO:0007669"/>
    <property type="project" value="UniProtKB-EC"/>
</dbReference>
<protein>
    <recommendedName>
        <fullName evidence="1">diguanylate cyclase</fullName>
        <ecNumber evidence="1">2.7.7.65</ecNumber>
    </recommendedName>
</protein>
<dbReference type="PATRIC" id="fig|1208321.3.peg.2306"/>
<evidence type="ECO:0000259" key="4">
    <source>
        <dbReference type="PROSITE" id="PS50887"/>
    </source>
</evidence>
<dbReference type="GO" id="GO:0005886">
    <property type="term" value="C:plasma membrane"/>
    <property type="evidence" value="ECO:0007669"/>
    <property type="project" value="TreeGrafter"/>
</dbReference>
<dbReference type="eggNOG" id="COG3706">
    <property type="taxonomic scope" value="Bacteria"/>
</dbReference>
<sequence length="310" mass="35061">MARKQKTLDVLFNDPLISAALARVNVFVINHYPGGRDVISSLIPNEDFEAQPFYDPLMWLEYVHPDDRDLTRIAWDAVVQGKSDVFEGEYRFLIDGEYRWIANKGTVISRTEDGQPELYIGADRDITEERRLRDLLEEETERLAHLVIKDDFLNIPNRRYLETKQAQFFIADGGTPIAVLVLDIDNFKQLNTHLTHHGGDEVLQALVSKVQACIRPTDTLIRYGGDEFVLILPNAVADCAQATAQRILDGVREIHLPAMSDDMSISVSIGLVHGSPTVTQDFWAYFEEADTQLLLAKKLGKAQIQRKLLG</sequence>
<dbReference type="InterPro" id="IPR029787">
    <property type="entry name" value="Nucleotide_cyclase"/>
</dbReference>
<dbReference type="InterPro" id="IPR050469">
    <property type="entry name" value="Diguanylate_Cyclase"/>
</dbReference>
<evidence type="ECO:0000313" key="5">
    <source>
        <dbReference type="EMBL" id="ETI59943.1"/>
    </source>
</evidence>
<dbReference type="Proteomes" id="UP000018857">
    <property type="component" value="Unassembled WGS sequence"/>
</dbReference>
<dbReference type="PANTHER" id="PTHR45138">
    <property type="entry name" value="REGULATORY COMPONENTS OF SENSORY TRANSDUCTION SYSTEM"/>
    <property type="match status" value="1"/>
</dbReference>
<reference evidence="5 6" key="1">
    <citation type="journal article" date="2014" name="Genome Announc.">
        <title>Draft Genome Sequence of Marinomonas sp. Strain D104, a Polycyclic Aromatic Hydrocarbon-Degrading Bacterium from the Deep-Sea Sediment of the Arctic Ocean.</title>
        <authorList>
            <person name="Dong C."/>
            <person name="Bai X."/>
            <person name="Lai Q."/>
            <person name="Xie Y."/>
            <person name="Chen X."/>
            <person name="Shao Z."/>
        </authorList>
    </citation>
    <scope>NUCLEOTIDE SEQUENCE [LARGE SCALE GENOMIC DNA]</scope>
    <source>
        <strain evidence="5 6">D104</strain>
    </source>
</reference>
<accession>W1RYL6</accession>
<evidence type="ECO:0000313" key="6">
    <source>
        <dbReference type="Proteomes" id="UP000018857"/>
    </source>
</evidence>
<dbReference type="SUPFAM" id="SSF55073">
    <property type="entry name" value="Nucleotide cyclase"/>
    <property type="match status" value="1"/>
</dbReference>
<evidence type="ECO:0000256" key="2">
    <source>
        <dbReference type="ARBA" id="ARBA00034247"/>
    </source>
</evidence>
<name>W1RYL6_9GAMM</name>
<dbReference type="GO" id="GO:0043709">
    <property type="term" value="P:cell adhesion involved in single-species biofilm formation"/>
    <property type="evidence" value="ECO:0007669"/>
    <property type="project" value="TreeGrafter"/>
</dbReference>
<evidence type="ECO:0000259" key="3">
    <source>
        <dbReference type="PROSITE" id="PS50113"/>
    </source>
</evidence>
<dbReference type="SUPFAM" id="SSF55785">
    <property type="entry name" value="PYP-like sensor domain (PAS domain)"/>
    <property type="match status" value="1"/>
</dbReference>
<dbReference type="AlphaFoldDB" id="W1RYL6"/>
<dbReference type="GO" id="GO:1902201">
    <property type="term" value="P:negative regulation of bacterial-type flagellum-dependent cell motility"/>
    <property type="evidence" value="ECO:0007669"/>
    <property type="project" value="TreeGrafter"/>
</dbReference>
<dbReference type="NCBIfam" id="TIGR00254">
    <property type="entry name" value="GGDEF"/>
    <property type="match status" value="1"/>
</dbReference>
<dbReference type="InterPro" id="IPR013655">
    <property type="entry name" value="PAS_fold_3"/>
</dbReference>
<evidence type="ECO:0000256" key="1">
    <source>
        <dbReference type="ARBA" id="ARBA00012528"/>
    </source>
</evidence>
<dbReference type="PANTHER" id="PTHR45138:SF9">
    <property type="entry name" value="DIGUANYLATE CYCLASE DGCM-RELATED"/>
    <property type="match status" value="1"/>
</dbReference>
<feature type="domain" description="PAC" evidence="3">
    <location>
        <begin position="84"/>
        <end position="138"/>
    </location>
</feature>
<dbReference type="InterPro" id="IPR035965">
    <property type="entry name" value="PAS-like_dom_sf"/>
</dbReference>
<dbReference type="InterPro" id="IPR000700">
    <property type="entry name" value="PAS-assoc_C"/>
</dbReference>
<feature type="domain" description="GGDEF" evidence="4">
    <location>
        <begin position="175"/>
        <end position="309"/>
    </location>
</feature>
<dbReference type="CDD" id="cd01949">
    <property type="entry name" value="GGDEF"/>
    <property type="match status" value="1"/>
</dbReference>
<dbReference type="EMBL" id="AYOZ01000023">
    <property type="protein sequence ID" value="ETI59943.1"/>
    <property type="molecule type" value="Genomic_DNA"/>
</dbReference>
<dbReference type="EC" id="2.7.7.65" evidence="1"/>
<dbReference type="RefSeq" id="WP_024024401.1">
    <property type="nucleotide sequence ID" value="NZ_AYOZ01000023.1"/>
</dbReference>
<organism evidence="5 6">
    <name type="scientific">Marinomonas profundimaris</name>
    <dbReference type="NCBI Taxonomy" id="1208321"/>
    <lineage>
        <taxon>Bacteria</taxon>
        <taxon>Pseudomonadati</taxon>
        <taxon>Pseudomonadota</taxon>
        <taxon>Gammaproteobacteria</taxon>
        <taxon>Oceanospirillales</taxon>
        <taxon>Oceanospirillaceae</taxon>
        <taxon>Marinomonas</taxon>
    </lineage>
</organism>
<dbReference type="Gene3D" id="3.30.70.270">
    <property type="match status" value="1"/>
</dbReference>
<proteinExistence type="predicted"/>
<comment type="caution">
    <text evidence="5">The sequence shown here is derived from an EMBL/GenBank/DDBJ whole genome shotgun (WGS) entry which is preliminary data.</text>
</comment>
<dbReference type="Pfam" id="PF00990">
    <property type="entry name" value="GGDEF"/>
    <property type="match status" value="1"/>
</dbReference>
<dbReference type="PROSITE" id="PS50113">
    <property type="entry name" value="PAC"/>
    <property type="match status" value="1"/>
</dbReference>
<dbReference type="Gene3D" id="3.30.450.20">
    <property type="entry name" value="PAS domain"/>
    <property type="match status" value="1"/>
</dbReference>
<dbReference type="SMART" id="SM00267">
    <property type="entry name" value="GGDEF"/>
    <property type="match status" value="1"/>
</dbReference>
<dbReference type="InterPro" id="IPR000160">
    <property type="entry name" value="GGDEF_dom"/>
</dbReference>
<gene>
    <name evidence="5" type="ORF">D104_11580</name>
</gene>
<dbReference type="InterPro" id="IPR001610">
    <property type="entry name" value="PAC"/>
</dbReference>
<dbReference type="OrthoDB" id="73375at2"/>
<keyword evidence="6" id="KW-1185">Reference proteome</keyword>
<dbReference type="PROSITE" id="PS50887">
    <property type="entry name" value="GGDEF"/>
    <property type="match status" value="1"/>
</dbReference>
<dbReference type="STRING" id="1208321.D104_11580"/>
<dbReference type="Pfam" id="PF08447">
    <property type="entry name" value="PAS_3"/>
    <property type="match status" value="1"/>
</dbReference>
<dbReference type="InterPro" id="IPR043128">
    <property type="entry name" value="Rev_trsase/Diguanyl_cyclase"/>
</dbReference>